<evidence type="ECO:0000313" key="10">
    <source>
        <dbReference type="EMBL" id="KAA1428372.1"/>
    </source>
</evidence>
<dbReference type="InterPro" id="IPR003918">
    <property type="entry name" value="NADH_UbQ_OxRdtase"/>
</dbReference>
<keyword evidence="10" id="KW-0560">Oxidoreductase</keyword>
<feature type="transmembrane region" description="Helical" evidence="8">
    <location>
        <begin position="209"/>
        <end position="232"/>
    </location>
</feature>
<dbReference type="AlphaFoldDB" id="A0A5B1M5Z4"/>
<evidence type="ECO:0000256" key="3">
    <source>
        <dbReference type="ARBA" id="ARBA00022692"/>
    </source>
</evidence>
<evidence type="ECO:0000256" key="5">
    <source>
        <dbReference type="ARBA" id="ARBA00023136"/>
    </source>
</evidence>
<name>A0A5B1M5Z4_9ACTN</name>
<gene>
    <name evidence="10" type="ORF">F0U47_05445</name>
</gene>
<comment type="similarity">
    <text evidence="2">Belongs to the complex I subunit 4 family.</text>
</comment>
<dbReference type="EMBL" id="VUJW01000002">
    <property type="protein sequence ID" value="KAA1428372.1"/>
    <property type="molecule type" value="Genomic_DNA"/>
</dbReference>
<comment type="caution">
    <text evidence="10">The sequence shown here is derived from an EMBL/GenBank/DDBJ whole genome shotgun (WGS) entry which is preliminary data.</text>
</comment>
<feature type="transmembrane region" description="Helical" evidence="8">
    <location>
        <begin position="328"/>
        <end position="350"/>
    </location>
</feature>
<proteinExistence type="inferred from homology"/>
<dbReference type="NCBIfam" id="NF004500">
    <property type="entry name" value="PRK05846.1-4"/>
    <property type="match status" value="1"/>
</dbReference>
<reference evidence="10 11" key="1">
    <citation type="submission" date="2019-09" db="EMBL/GenBank/DDBJ databases">
        <title>Nocardioides panacisoli sp. nov., isolated from the soil of a ginseng field.</title>
        <authorList>
            <person name="Cho C."/>
        </authorList>
    </citation>
    <scope>NUCLEOTIDE SEQUENCE [LARGE SCALE GENOMIC DNA]</scope>
    <source>
        <strain evidence="10 11">BN140041</strain>
    </source>
</reference>
<feature type="transmembrane region" description="Helical" evidence="8">
    <location>
        <begin position="162"/>
        <end position="184"/>
    </location>
</feature>
<feature type="transmembrane region" description="Helical" evidence="8">
    <location>
        <begin position="301"/>
        <end position="322"/>
    </location>
</feature>
<keyword evidence="3 6" id="KW-0812">Transmembrane</keyword>
<dbReference type="NCBIfam" id="TIGR01972">
    <property type="entry name" value="NDH_I_M"/>
    <property type="match status" value="1"/>
</dbReference>
<keyword evidence="5 8" id="KW-0472">Membrane</keyword>
<dbReference type="RefSeq" id="WP_149749309.1">
    <property type="nucleotide sequence ID" value="NZ_VUJW01000002.1"/>
</dbReference>
<feature type="transmembrane region" description="Helical" evidence="8">
    <location>
        <begin position="244"/>
        <end position="266"/>
    </location>
</feature>
<feature type="transmembrane region" description="Helical" evidence="8">
    <location>
        <begin position="130"/>
        <end position="150"/>
    </location>
</feature>
<accession>A0A5B1M5Z4</accession>
<dbReference type="Pfam" id="PF00361">
    <property type="entry name" value="Proton_antipo_M"/>
    <property type="match status" value="1"/>
</dbReference>
<feature type="transmembrane region" description="Helical" evidence="8">
    <location>
        <begin position="6"/>
        <end position="23"/>
    </location>
</feature>
<reference evidence="10 11" key="2">
    <citation type="submission" date="2019-09" db="EMBL/GenBank/DDBJ databases">
        <authorList>
            <person name="Jin C."/>
        </authorList>
    </citation>
    <scope>NUCLEOTIDE SEQUENCE [LARGE SCALE GENOMIC DNA]</scope>
    <source>
        <strain evidence="10 11">BN140041</strain>
    </source>
</reference>
<dbReference type="InterPro" id="IPR001750">
    <property type="entry name" value="ND/Mrp_TM"/>
</dbReference>
<dbReference type="GO" id="GO:0048039">
    <property type="term" value="F:ubiquinone binding"/>
    <property type="evidence" value="ECO:0007669"/>
    <property type="project" value="TreeGrafter"/>
</dbReference>
<evidence type="ECO:0000256" key="6">
    <source>
        <dbReference type="RuleBase" id="RU000320"/>
    </source>
</evidence>
<feature type="transmembrane region" description="Helical" evidence="8">
    <location>
        <begin position="272"/>
        <end position="294"/>
    </location>
</feature>
<evidence type="ECO:0000256" key="4">
    <source>
        <dbReference type="ARBA" id="ARBA00022989"/>
    </source>
</evidence>
<protein>
    <submittedName>
        <fullName evidence="10">NADH-quinone oxidoreductase subunit M</fullName>
        <ecNumber evidence="10">1.6.5.11</ecNumber>
    </submittedName>
</protein>
<evidence type="ECO:0000256" key="2">
    <source>
        <dbReference type="ARBA" id="ARBA00009025"/>
    </source>
</evidence>
<dbReference type="Proteomes" id="UP000324351">
    <property type="component" value="Unassembled WGS sequence"/>
</dbReference>
<feature type="transmembrane region" description="Helical" evidence="8">
    <location>
        <begin position="445"/>
        <end position="466"/>
    </location>
</feature>
<feature type="transmembrane region" description="Helical" evidence="8">
    <location>
        <begin position="404"/>
        <end position="425"/>
    </location>
</feature>
<dbReference type="GO" id="GO:0008137">
    <property type="term" value="F:NADH dehydrogenase (ubiquinone) activity"/>
    <property type="evidence" value="ECO:0007669"/>
    <property type="project" value="InterPro"/>
</dbReference>
<feature type="region of interest" description="Disordered" evidence="7">
    <location>
        <begin position="487"/>
        <end position="507"/>
    </location>
</feature>
<evidence type="ECO:0000256" key="7">
    <source>
        <dbReference type="SAM" id="MobiDB-lite"/>
    </source>
</evidence>
<dbReference type="GO" id="GO:0042773">
    <property type="term" value="P:ATP synthesis coupled electron transport"/>
    <property type="evidence" value="ECO:0007669"/>
    <property type="project" value="InterPro"/>
</dbReference>
<evidence type="ECO:0000259" key="9">
    <source>
        <dbReference type="Pfam" id="PF00361"/>
    </source>
</evidence>
<dbReference type="GO" id="GO:0003954">
    <property type="term" value="F:NADH dehydrogenase activity"/>
    <property type="evidence" value="ECO:0007669"/>
    <property type="project" value="TreeGrafter"/>
</dbReference>
<organism evidence="10 11">
    <name type="scientific">Nocardioides antri</name>
    <dbReference type="NCBI Taxonomy" id="2607659"/>
    <lineage>
        <taxon>Bacteria</taxon>
        <taxon>Bacillati</taxon>
        <taxon>Actinomycetota</taxon>
        <taxon>Actinomycetes</taxon>
        <taxon>Propionibacteriales</taxon>
        <taxon>Nocardioidaceae</taxon>
        <taxon>Nocardioides</taxon>
    </lineage>
</organism>
<feature type="transmembrane region" description="Helical" evidence="8">
    <location>
        <begin position="68"/>
        <end position="93"/>
    </location>
</feature>
<keyword evidence="4 8" id="KW-1133">Transmembrane helix</keyword>
<dbReference type="GO" id="GO:0016020">
    <property type="term" value="C:membrane"/>
    <property type="evidence" value="ECO:0007669"/>
    <property type="project" value="UniProtKB-SubCell"/>
</dbReference>
<dbReference type="GO" id="GO:0015990">
    <property type="term" value="P:electron transport coupled proton transport"/>
    <property type="evidence" value="ECO:0007669"/>
    <property type="project" value="TreeGrafter"/>
</dbReference>
<evidence type="ECO:0000313" key="11">
    <source>
        <dbReference type="Proteomes" id="UP000324351"/>
    </source>
</evidence>
<feature type="domain" description="NADH:quinone oxidoreductase/Mrp antiporter transmembrane" evidence="9">
    <location>
        <begin position="126"/>
        <end position="418"/>
    </location>
</feature>
<dbReference type="PANTHER" id="PTHR43507:SF1">
    <property type="entry name" value="NADH-UBIQUINONE OXIDOREDUCTASE CHAIN 4"/>
    <property type="match status" value="1"/>
</dbReference>
<keyword evidence="11" id="KW-1185">Reference proteome</keyword>
<dbReference type="PANTHER" id="PTHR43507">
    <property type="entry name" value="NADH-UBIQUINONE OXIDOREDUCTASE CHAIN 4"/>
    <property type="match status" value="1"/>
</dbReference>
<feature type="transmembrane region" description="Helical" evidence="8">
    <location>
        <begin position="370"/>
        <end position="392"/>
    </location>
</feature>
<comment type="subcellular location">
    <subcellularLocation>
        <location evidence="1">Endomembrane system</location>
        <topology evidence="1">Multi-pass membrane protein</topology>
    </subcellularLocation>
    <subcellularLocation>
        <location evidence="6">Membrane</location>
        <topology evidence="6">Multi-pass membrane protein</topology>
    </subcellularLocation>
</comment>
<sequence length="507" mass="53380">MLSTLIWLPLVGAIVVAVAPATLSKLLGMAVAAATLVVAVVAAVSYEVDGGFQLEETYTWIDAFGVHYALGLDGLGLLMVLLTVALVPLVLAAEWFLADDAGGSGARSFVAWTLALEALSLAVFCATDVFLFYVVFEATLIPAYFLIGGFGRAGRGAAAMKFLMFQLAGGLILLASVIGLYVVAAEEGEPSYLLTDLAAVDIGTQEGRWLFIGFFIAFAIKAPLFPLHTWLADTTEKATPGTSVLLVCVLDKIGTFGMLRFCLGIFPEASEWATPVVIALALISIVYGALVAIGQDDVLRLIGLTSLSHFGFITLGIFAMTSQGGSGAILYMVNHGIGTAALFLIAGYILHRRGTTLISEMGGLEKATPVLAGLFLVAGLATLGLPGLSPFVSEFLVLVSAFDYAWWVGAIAVTGIVLAAIYVLWMYERTMTGRTPVDVEATPDLSIREIGAVAPLMLALVLFGFYPTPLLDVANPVTDDLLAHVGVEDDSPDVPPGEVHDEAEEAH</sequence>
<dbReference type="PRINTS" id="PR01437">
    <property type="entry name" value="NUOXDRDTASE4"/>
</dbReference>
<dbReference type="EC" id="1.6.5.11" evidence="10"/>
<evidence type="ECO:0000256" key="8">
    <source>
        <dbReference type="SAM" id="Phobius"/>
    </source>
</evidence>
<dbReference type="GO" id="GO:0012505">
    <property type="term" value="C:endomembrane system"/>
    <property type="evidence" value="ECO:0007669"/>
    <property type="project" value="UniProtKB-SubCell"/>
</dbReference>
<evidence type="ECO:0000256" key="1">
    <source>
        <dbReference type="ARBA" id="ARBA00004127"/>
    </source>
</evidence>
<feature type="transmembrane region" description="Helical" evidence="8">
    <location>
        <begin position="30"/>
        <end position="48"/>
    </location>
</feature>
<dbReference type="InterPro" id="IPR010227">
    <property type="entry name" value="NADH_Q_OxRdtase_chainM/4"/>
</dbReference>